<evidence type="ECO:0000259" key="8">
    <source>
        <dbReference type="PROSITE" id="PS51202"/>
    </source>
</evidence>
<evidence type="ECO:0000256" key="4">
    <source>
        <dbReference type="ARBA" id="ARBA00022958"/>
    </source>
</evidence>
<evidence type="ECO:0000313" key="10">
    <source>
        <dbReference type="Proteomes" id="UP000070341"/>
    </source>
</evidence>
<name>A0A133UXE9_9EURY</name>
<protein>
    <recommendedName>
        <fullName evidence="11">Potassium transporter TrkA</fullName>
    </recommendedName>
</protein>
<comment type="function">
    <text evidence="1">Part of a potassium transport system.</text>
</comment>
<dbReference type="SUPFAM" id="SSF51735">
    <property type="entry name" value="NAD(P)-binding Rossmann-fold domains"/>
    <property type="match status" value="1"/>
</dbReference>
<dbReference type="AlphaFoldDB" id="A0A133UXE9"/>
<sequence>MYIIIVGGGRAGKNLAKRFIDTDHEVAIVESEEERAYELTQELDALVIHGSGTDIEILRDAGGERADALVALAPSDEVNLMACKLANDLEIPRIITRVNKSEHAKMFEEVGADVAVSYITATAGLYEKAVTGPEIFGLLSMGGKEANVLEVSIDEESKVVGKAIEELDLPELCTIAIITREGELIPPRGETTLEAEDRVILAGRAEDVQSVSRMFRGK</sequence>
<dbReference type="SUPFAM" id="SSF116726">
    <property type="entry name" value="TrkA C-terminal domain-like"/>
    <property type="match status" value="1"/>
</dbReference>
<dbReference type="GO" id="GO:0005886">
    <property type="term" value="C:plasma membrane"/>
    <property type="evidence" value="ECO:0007669"/>
    <property type="project" value="InterPro"/>
</dbReference>
<dbReference type="PROSITE" id="PS51202">
    <property type="entry name" value="RCK_C"/>
    <property type="match status" value="1"/>
</dbReference>
<dbReference type="InterPro" id="IPR050721">
    <property type="entry name" value="Trk_Ktr_HKT_K-transport"/>
</dbReference>
<reference evidence="9 10" key="1">
    <citation type="journal article" date="2016" name="Sci. Rep.">
        <title>Metabolic traits of an uncultured archaeal lineage -MSBL1- from brine pools of the Red Sea.</title>
        <authorList>
            <person name="Mwirichia R."/>
            <person name="Alam I."/>
            <person name="Rashid M."/>
            <person name="Vinu M."/>
            <person name="Ba-Alawi W."/>
            <person name="Anthony Kamau A."/>
            <person name="Kamanda Ngugi D."/>
            <person name="Goker M."/>
            <person name="Klenk H.P."/>
            <person name="Bajic V."/>
            <person name="Stingl U."/>
        </authorList>
    </citation>
    <scope>NUCLEOTIDE SEQUENCE [LARGE SCALE GENOMIC DNA]</scope>
    <source>
        <strain evidence="9">SCGC-AAA259M10</strain>
    </source>
</reference>
<feature type="domain" description="RCK N-terminal" evidence="7">
    <location>
        <begin position="1"/>
        <end position="116"/>
    </location>
</feature>
<dbReference type="InterPro" id="IPR006037">
    <property type="entry name" value="RCK_C"/>
</dbReference>
<dbReference type="InterPro" id="IPR036721">
    <property type="entry name" value="RCK_C_sf"/>
</dbReference>
<dbReference type="EMBL" id="LHXU01000092">
    <property type="protein sequence ID" value="KXA98847.1"/>
    <property type="molecule type" value="Genomic_DNA"/>
</dbReference>
<keyword evidence="2" id="KW-0813">Transport</keyword>
<dbReference type="PROSITE" id="PS51201">
    <property type="entry name" value="RCK_N"/>
    <property type="match status" value="1"/>
</dbReference>
<keyword evidence="10" id="KW-1185">Reference proteome</keyword>
<comment type="caution">
    <text evidence="9">The sequence shown here is derived from an EMBL/GenBank/DDBJ whole genome shotgun (WGS) entry which is preliminary data.</text>
</comment>
<dbReference type="Proteomes" id="UP000070341">
    <property type="component" value="Unassembled WGS sequence"/>
</dbReference>
<accession>A0A133UXE9</accession>
<evidence type="ECO:0000256" key="5">
    <source>
        <dbReference type="ARBA" id="ARBA00023027"/>
    </source>
</evidence>
<dbReference type="Gene3D" id="3.40.50.720">
    <property type="entry name" value="NAD(P)-binding Rossmann-like Domain"/>
    <property type="match status" value="1"/>
</dbReference>
<dbReference type="Pfam" id="PF02080">
    <property type="entry name" value="TrkA_C"/>
    <property type="match status" value="1"/>
</dbReference>
<evidence type="ECO:0000256" key="1">
    <source>
        <dbReference type="ARBA" id="ARBA00003660"/>
    </source>
</evidence>
<keyword evidence="6" id="KW-0406">Ion transport</keyword>
<gene>
    <name evidence="9" type="ORF">AKJ40_04400</name>
</gene>
<dbReference type="GO" id="GO:0015079">
    <property type="term" value="F:potassium ion transmembrane transporter activity"/>
    <property type="evidence" value="ECO:0007669"/>
    <property type="project" value="InterPro"/>
</dbReference>
<keyword evidence="4" id="KW-0630">Potassium</keyword>
<dbReference type="InterPro" id="IPR003148">
    <property type="entry name" value="RCK_N"/>
</dbReference>
<evidence type="ECO:0000259" key="7">
    <source>
        <dbReference type="PROSITE" id="PS51201"/>
    </source>
</evidence>
<dbReference type="PANTHER" id="PTHR43833">
    <property type="entry name" value="POTASSIUM CHANNEL PROTEIN 2-RELATED-RELATED"/>
    <property type="match status" value="1"/>
</dbReference>
<proteinExistence type="predicted"/>
<organism evidence="9 10">
    <name type="scientific">candidate division MSBL1 archaeon SCGC-AAA259M10</name>
    <dbReference type="NCBI Taxonomy" id="1698270"/>
    <lineage>
        <taxon>Archaea</taxon>
        <taxon>Methanobacteriati</taxon>
        <taxon>Methanobacteriota</taxon>
        <taxon>candidate division MSBL1</taxon>
    </lineage>
</organism>
<dbReference type="Gene3D" id="3.30.70.1450">
    <property type="entry name" value="Regulator of K+ conductance, C-terminal domain"/>
    <property type="match status" value="1"/>
</dbReference>
<evidence type="ECO:0000313" key="9">
    <source>
        <dbReference type="EMBL" id="KXA98847.1"/>
    </source>
</evidence>
<dbReference type="PANTHER" id="PTHR43833:SF5">
    <property type="entry name" value="TRK SYSTEM POTASSIUM UPTAKE PROTEIN TRKA"/>
    <property type="match status" value="1"/>
</dbReference>
<dbReference type="PRINTS" id="PR00335">
    <property type="entry name" value="KUPTAKETRKA"/>
</dbReference>
<dbReference type="Pfam" id="PF02254">
    <property type="entry name" value="TrkA_N"/>
    <property type="match status" value="1"/>
</dbReference>
<evidence type="ECO:0008006" key="11">
    <source>
        <dbReference type="Google" id="ProtNLM"/>
    </source>
</evidence>
<evidence type="ECO:0000256" key="3">
    <source>
        <dbReference type="ARBA" id="ARBA00022538"/>
    </source>
</evidence>
<evidence type="ECO:0000256" key="2">
    <source>
        <dbReference type="ARBA" id="ARBA00022448"/>
    </source>
</evidence>
<feature type="domain" description="RCK C-terminal" evidence="8">
    <location>
        <begin position="136"/>
        <end position="217"/>
    </location>
</feature>
<keyword evidence="3" id="KW-0633">Potassium transport</keyword>
<evidence type="ECO:0000256" key="6">
    <source>
        <dbReference type="ARBA" id="ARBA00023065"/>
    </source>
</evidence>
<keyword evidence="5" id="KW-0520">NAD</keyword>
<dbReference type="InterPro" id="IPR006036">
    <property type="entry name" value="K_uptake_TrkA"/>
</dbReference>
<dbReference type="InterPro" id="IPR036291">
    <property type="entry name" value="NAD(P)-bd_dom_sf"/>
</dbReference>